<protein>
    <recommendedName>
        <fullName evidence="6">Sister chromatid cohesion protein</fullName>
    </recommendedName>
</protein>
<keyword evidence="5 6" id="KW-0131">Cell cycle</keyword>
<dbReference type="Pfam" id="PF12830">
    <property type="entry name" value="Nipped-B_C"/>
    <property type="match status" value="1"/>
</dbReference>
<keyword evidence="11" id="KW-1185">Reference proteome</keyword>
<reference evidence="10" key="1">
    <citation type="submission" date="2014-03" db="EMBL/GenBank/DDBJ databases">
        <authorList>
            <person name="Casaregola S."/>
        </authorList>
    </citation>
    <scope>NUCLEOTIDE SEQUENCE [LARGE SCALE GENOMIC DNA]</scope>
    <source>
        <strain evidence="10">CLIB 918</strain>
    </source>
</reference>
<evidence type="ECO:0000256" key="8">
    <source>
        <dbReference type="SAM" id="MobiDB-lite"/>
    </source>
</evidence>
<comment type="similarity">
    <text evidence="2 6">Belongs to the SCC2/Nipped-B family.</text>
</comment>
<dbReference type="InterPro" id="IPR011989">
    <property type="entry name" value="ARM-like"/>
</dbReference>
<dbReference type="PANTHER" id="PTHR21704:SF18">
    <property type="entry name" value="NIPPED-B-LIKE PROTEIN"/>
    <property type="match status" value="1"/>
</dbReference>
<evidence type="ECO:0000256" key="3">
    <source>
        <dbReference type="ARBA" id="ARBA00022737"/>
    </source>
</evidence>
<dbReference type="CDD" id="cd23958">
    <property type="entry name" value="SCC2"/>
    <property type="match status" value="1"/>
</dbReference>
<dbReference type="GO" id="GO:0003682">
    <property type="term" value="F:chromatin binding"/>
    <property type="evidence" value="ECO:0007669"/>
    <property type="project" value="TreeGrafter"/>
</dbReference>
<evidence type="ECO:0000256" key="5">
    <source>
        <dbReference type="ARBA" id="ARBA00023306"/>
    </source>
</evidence>
<proteinExistence type="inferred from homology"/>
<dbReference type="Proteomes" id="UP000242525">
    <property type="component" value="Unassembled WGS sequence"/>
</dbReference>
<dbReference type="OrthoDB" id="418242at2759"/>
<evidence type="ECO:0000256" key="6">
    <source>
        <dbReference type="RuleBase" id="RU364107"/>
    </source>
</evidence>
<feature type="region of interest" description="Disordered" evidence="8">
    <location>
        <begin position="1579"/>
        <end position="1603"/>
    </location>
</feature>
<dbReference type="GO" id="GO:0090694">
    <property type="term" value="C:Scc2-Scc4 cohesin loading complex"/>
    <property type="evidence" value="ECO:0007669"/>
    <property type="project" value="TreeGrafter"/>
</dbReference>
<dbReference type="GO" id="GO:0034087">
    <property type="term" value="P:establishment of mitotic sister chromatid cohesion"/>
    <property type="evidence" value="ECO:0007669"/>
    <property type="project" value="TreeGrafter"/>
</dbReference>
<evidence type="ECO:0000313" key="11">
    <source>
        <dbReference type="Proteomes" id="UP000242525"/>
    </source>
</evidence>
<dbReference type="GO" id="GO:1990414">
    <property type="term" value="P:replication-born double-strand break repair via sister chromatid exchange"/>
    <property type="evidence" value="ECO:0007669"/>
    <property type="project" value="TreeGrafter"/>
</dbReference>
<feature type="compositionally biased region" description="Low complexity" evidence="8">
    <location>
        <begin position="1592"/>
        <end position="1603"/>
    </location>
</feature>
<evidence type="ECO:0000256" key="1">
    <source>
        <dbReference type="ARBA" id="ARBA00004123"/>
    </source>
</evidence>
<organism evidence="10 11">
    <name type="scientific">Geotrichum candidum</name>
    <name type="common">Oospora lactis</name>
    <name type="synonym">Dipodascus geotrichum</name>
    <dbReference type="NCBI Taxonomy" id="1173061"/>
    <lineage>
        <taxon>Eukaryota</taxon>
        <taxon>Fungi</taxon>
        <taxon>Dikarya</taxon>
        <taxon>Ascomycota</taxon>
        <taxon>Saccharomycotina</taxon>
        <taxon>Dipodascomycetes</taxon>
        <taxon>Dipodascales</taxon>
        <taxon>Dipodascaceae</taxon>
        <taxon>Geotrichum</taxon>
    </lineage>
</organism>
<dbReference type="GO" id="GO:0010468">
    <property type="term" value="P:regulation of gene expression"/>
    <property type="evidence" value="ECO:0007669"/>
    <property type="project" value="InterPro"/>
</dbReference>
<comment type="caution">
    <text evidence="10">The sequence shown here is derived from an EMBL/GenBank/DDBJ whole genome shotgun (WGS) entry which is preliminary data.</text>
</comment>
<keyword evidence="3 6" id="KW-0677">Repeat</keyword>
<dbReference type="GO" id="GO:0061775">
    <property type="term" value="F:cohesin loader activity"/>
    <property type="evidence" value="ECO:0007669"/>
    <property type="project" value="InterPro"/>
</dbReference>
<dbReference type="EMBL" id="CCBN010000002">
    <property type="protein sequence ID" value="CDO52084.1"/>
    <property type="molecule type" value="Genomic_DNA"/>
</dbReference>
<dbReference type="InterPro" id="IPR016024">
    <property type="entry name" value="ARM-type_fold"/>
</dbReference>
<name>A0A0J9X3W9_GEOCN</name>
<evidence type="ECO:0000256" key="2">
    <source>
        <dbReference type="ARBA" id="ARBA00009252"/>
    </source>
</evidence>
<sequence length="1634" mass="183655">MGSTNLGAKKAPTQLQDALQYTPLVSLLPVQSVSNAVPFPDLRNQETRLDFLSPQEFEASTAVLKPLNDQLPTQEAMDYFQATADQLASHINEIDMSFLTLKHYSLPDRNPNLVERPLFLSQFGSSIYQKINPQVRVAQEKHHQQTIVEIPPPPVDPSEIPYSIEKDNPITTIEPTSSKTPRIILKFLDAKSKVKRAERQFEDLLDEIFEANDSLAQDTSNKTNKSNSDNPIQWFALSDSSTEPCLANAVLVTLEDSIRKIKASKFFRETLEFDKILNLYKILERSILNADSVVDSSSRLLESETEEIERIVLICDNAMKAIKVLFRIFSSGRPEKNIIPEDLLNSIVNLLSKELENYILPLSSQSLGNKPIMRLKGLLGGFCQEVTQFIDILSKFSSSSSNLTESAITKLEFLTIKVIFYEASAKPKDSLFGATNIESLRVSCMRLTSILYGHYPDQRSFILDEILSSFAKLPVTKSARQFRLSDGVSIQLVSALIMKLVQTCGSMKFDFIDPREVDSDLSSKLPVRREELAKVSSESINESSNSAAEVINYLLSRAMKTTKSGDSPFRQLIDLFMEDFLNVLPNPEWPAAELLLYTLSTSLTSMLETDKDGVMATTMALELLGTIISKLWHFKKSEDKLIDLSPTMSVDAFRNFSDSVHYVLLYLQNIAAKDTTVSSSYRYFLTLYASILSSLLETTEEGELRTQIIKRLDDIIVNGKEGSWLDYGKDEVHSIDPKTHALKAYDIFLHSRSLSRYYDRILTSILRSLNHSKINMRTKSLRVVSQLLAQNADIFSLPPVQKSLSERLIDSSSQVRDAAVDIVGKYIVLKPEFAKDFYLIICDRSSDTGLAVRKRVVKLLKDIYNVTDDIQIKIEIADRLVKRVEDEETNISDLAISILTEFFFGPLDIKAKPGDLQYQLLRKSATQTITTILEAVWKKSDRTARLLGQFFDKLFHPVKGIAPDSAKDTVRILVEELTERASEEQDGEVLDKLLGLLAQLVKSNGSFIRQDQLSLLLGYIVDENSSSITPSACLYVLSIFSKSLDLIGPLRPQFLQELQMALLKRLSKFSIREQSEGVPCLWKVLVMRKDIKTIASVGLSCLKAIEPYVKAATAKTLTTADMKLIKLSSLLGNIGRYCEVDEYMSVFKAVQTNKPSSNLAELIVRKHLVFFNSNIPVTVRKVAIQTICNVCTTHPLMFLSKAVLMVNDNIMNGTENEELKITLMKMLIDFLNYEEETANAIAALKSVKKSQEVDLGVFYGVTNKFVNDGASASLMQRYIPKVIEIALSGETDIALTATLLLERIISQGFANPRIAVSTIVALETSRRADISTVAKSMHAKLHDKHESLIESSYVEGVKAAANYRLKLGTNMFDEYDNFSYFYHFMKSSRQSKRKFLLGVTKTLDFRVLDSMKSLASHFWYVVFVANSLSTLHFYSVEEVYTVIHGLDKVLSGTGVSVSNLIEERLEGKTEGVESWEKLARCAVVLHAVWAVRQFIKAAYNVSELKAREFVPSKPGKDPKPATRLAAYANERLNLIRQPNSEEATTMVDMVSPFDNEELNIIRCKTVFEQLSPEEFQDDNILAHNNGNDKGNGESNNINSNNNNGYGVDIVDIARKRSTYSPDPQDDLHKRARYD</sequence>
<dbReference type="InterPro" id="IPR026003">
    <property type="entry name" value="Cohesin_HEAT"/>
</dbReference>
<accession>A0A0J9X3W9</accession>
<dbReference type="STRING" id="1173061.A0A0J9X3W9"/>
<feature type="domain" description="Sister chromatid cohesion C-terminal" evidence="9">
    <location>
        <begin position="1272"/>
        <end position="1449"/>
    </location>
</feature>
<keyword evidence="7" id="KW-0175">Coiled coil</keyword>
<dbReference type="Pfam" id="PF12765">
    <property type="entry name" value="Cohesin_HEAT"/>
    <property type="match status" value="1"/>
</dbReference>
<gene>
    <name evidence="10" type="ORF">BN980_GECA02s05598g</name>
</gene>
<evidence type="ECO:0000256" key="4">
    <source>
        <dbReference type="ARBA" id="ARBA00023242"/>
    </source>
</evidence>
<feature type="coiled-coil region" evidence="7">
    <location>
        <begin position="187"/>
        <end position="214"/>
    </location>
</feature>
<dbReference type="GO" id="GO:0071169">
    <property type="term" value="P:establishment of protein localization to chromatin"/>
    <property type="evidence" value="ECO:0007669"/>
    <property type="project" value="TreeGrafter"/>
</dbReference>
<evidence type="ECO:0000313" key="10">
    <source>
        <dbReference type="EMBL" id="CDO52084.1"/>
    </source>
</evidence>
<dbReference type="InterPro" id="IPR024986">
    <property type="entry name" value="Nipped-B_C"/>
</dbReference>
<dbReference type="SUPFAM" id="SSF48371">
    <property type="entry name" value="ARM repeat"/>
    <property type="match status" value="1"/>
</dbReference>
<evidence type="ECO:0000259" key="9">
    <source>
        <dbReference type="Pfam" id="PF12830"/>
    </source>
</evidence>
<dbReference type="Gene3D" id="1.25.10.10">
    <property type="entry name" value="Leucine-rich Repeat Variant"/>
    <property type="match status" value="1"/>
</dbReference>
<dbReference type="GO" id="GO:0140588">
    <property type="term" value="P:chromatin looping"/>
    <property type="evidence" value="ECO:0007669"/>
    <property type="project" value="InterPro"/>
</dbReference>
<dbReference type="PANTHER" id="PTHR21704">
    <property type="entry name" value="NIPPED-B-LIKE PROTEIN DELANGIN SCC2-RELATED"/>
    <property type="match status" value="1"/>
</dbReference>
<evidence type="ECO:0000256" key="7">
    <source>
        <dbReference type="SAM" id="Coils"/>
    </source>
</evidence>
<dbReference type="InterPro" id="IPR033031">
    <property type="entry name" value="Scc2/Nipped-B"/>
</dbReference>
<comment type="subcellular location">
    <subcellularLocation>
        <location evidence="1 6">Nucleus</location>
    </subcellularLocation>
</comment>
<keyword evidence="4 6" id="KW-0539">Nucleus</keyword>